<dbReference type="PANTHER" id="PTHR33048">
    <property type="entry name" value="PTH11-LIKE INTEGRAL MEMBRANE PROTEIN (AFU_ORTHOLOGUE AFUA_5G11245)"/>
    <property type="match status" value="1"/>
</dbReference>
<dbReference type="InterPro" id="IPR052337">
    <property type="entry name" value="SAT4-like"/>
</dbReference>
<dbReference type="GO" id="GO:0016020">
    <property type="term" value="C:membrane"/>
    <property type="evidence" value="ECO:0007669"/>
    <property type="project" value="UniProtKB-SubCell"/>
</dbReference>
<feature type="transmembrane region" description="Helical" evidence="7">
    <location>
        <begin position="222"/>
        <end position="240"/>
    </location>
</feature>
<organism evidence="9 10">
    <name type="scientific">Lecanosticta acicola</name>
    <dbReference type="NCBI Taxonomy" id="111012"/>
    <lineage>
        <taxon>Eukaryota</taxon>
        <taxon>Fungi</taxon>
        <taxon>Dikarya</taxon>
        <taxon>Ascomycota</taxon>
        <taxon>Pezizomycotina</taxon>
        <taxon>Dothideomycetes</taxon>
        <taxon>Dothideomycetidae</taxon>
        <taxon>Mycosphaerellales</taxon>
        <taxon>Mycosphaerellaceae</taxon>
        <taxon>Lecanosticta</taxon>
    </lineage>
</organism>
<dbReference type="InterPro" id="IPR049326">
    <property type="entry name" value="Rhodopsin_dom_fungi"/>
</dbReference>
<keyword evidence="3 7" id="KW-1133">Transmembrane helix</keyword>
<feature type="transmembrane region" description="Helical" evidence="7">
    <location>
        <begin position="260"/>
        <end position="282"/>
    </location>
</feature>
<feature type="compositionally biased region" description="Polar residues" evidence="6">
    <location>
        <begin position="355"/>
        <end position="368"/>
    </location>
</feature>
<feature type="transmembrane region" description="Helical" evidence="7">
    <location>
        <begin position="26"/>
        <end position="48"/>
    </location>
</feature>
<evidence type="ECO:0000256" key="4">
    <source>
        <dbReference type="ARBA" id="ARBA00023136"/>
    </source>
</evidence>
<evidence type="ECO:0000256" key="5">
    <source>
        <dbReference type="ARBA" id="ARBA00038359"/>
    </source>
</evidence>
<evidence type="ECO:0000256" key="6">
    <source>
        <dbReference type="SAM" id="MobiDB-lite"/>
    </source>
</evidence>
<name>A0AAI8YUR8_9PEZI</name>
<dbReference type="Pfam" id="PF20684">
    <property type="entry name" value="Fung_rhodopsin"/>
    <property type="match status" value="1"/>
</dbReference>
<evidence type="ECO:0000256" key="1">
    <source>
        <dbReference type="ARBA" id="ARBA00004141"/>
    </source>
</evidence>
<gene>
    <name evidence="9" type="ORF">LECACI_7A002357</name>
</gene>
<keyword evidence="2 7" id="KW-0812">Transmembrane</keyword>
<feature type="region of interest" description="Disordered" evidence="6">
    <location>
        <begin position="410"/>
        <end position="478"/>
    </location>
</feature>
<accession>A0AAI8YUR8</accession>
<evidence type="ECO:0000259" key="8">
    <source>
        <dbReference type="Pfam" id="PF20684"/>
    </source>
</evidence>
<evidence type="ECO:0000256" key="3">
    <source>
        <dbReference type="ARBA" id="ARBA00022989"/>
    </source>
</evidence>
<feature type="transmembrane region" description="Helical" evidence="7">
    <location>
        <begin position="100"/>
        <end position="120"/>
    </location>
</feature>
<comment type="subcellular location">
    <subcellularLocation>
        <location evidence="1">Membrane</location>
        <topology evidence="1">Multi-pass membrane protein</topology>
    </subcellularLocation>
</comment>
<dbReference type="AlphaFoldDB" id="A0AAI8YUR8"/>
<feature type="compositionally biased region" description="Low complexity" evidence="6">
    <location>
        <begin position="418"/>
        <end position="427"/>
    </location>
</feature>
<feature type="compositionally biased region" description="Polar residues" evidence="6">
    <location>
        <begin position="318"/>
        <end position="327"/>
    </location>
</feature>
<protein>
    <submittedName>
        <fullName evidence="9">Unnamed protein product</fullName>
    </submittedName>
</protein>
<evidence type="ECO:0000313" key="10">
    <source>
        <dbReference type="Proteomes" id="UP001296104"/>
    </source>
</evidence>
<dbReference type="EMBL" id="CAVMBE010000010">
    <property type="protein sequence ID" value="CAK3894328.1"/>
    <property type="molecule type" value="Genomic_DNA"/>
</dbReference>
<feature type="domain" description="Rhodopsin" evidence="8">
    <location>
        <begin position="45"/>
        <end position="287"/>
    </location>
</feature>
<proteinExistence type="inferred from homology"/>
<feature type="transmembrane region" description="Helical" evidence="7">
    <location>
        <begin position="186"/>
        <end position="210"/>
    </location>
</feature>
<keyword evidence="4 7" id="KW-0472">Membrane</keyword>
<dbReference type="PANTHER" id="PTHR33048:SF129">
    <property type="entry name" value="INTEGRAL MEMBRANE PROTEIN-RELATED"/>
    <property type="match status" value="1"/>
</dbReference>
<dbReference type="Proteomes" id="UP001296104">
    <property type="component" value="Unassembled WGS sequence"/>
</dbReference>
<comment type="similarity">
    <text evidence="5">Belongs to the SAT4 family.</text>
</comment>
<feature type="transmembrane region" description="Helical" evidence="7">
    <location>
        <begin position="141"/>
        <end position="166"/>
    </location>
</feature>
<feature type="transmembrane region" description="Helical" evidence="7">
    <location>
        <begin position="60"/>
        <end position="80"/>
    </location>
</feature>
<keyword evidence="10" id="KW-1185">Reference proteome</keyword>
<sequence>MRIPPVEVILSWPTPNYLDPPTRGEALLVLMVLFSALVLIAVLGRFYSRVIVKKGFGWDDSMIVLALIFSLAMNITVILANRKYGWNRHLWDVDPTDYSNAGIIAFTAKLLFVEAATFTRMSLHCFYYRLVRDSGIGWFRYVLHASMLFIVLLGIASICIGIWLCVPVQSYWVFPPMEDAKCLDEGVVTLVIGVLNCFADLLTTLLPIPLVMKLQMPLKQRIGVCILLSLGIVVTVAGVVRTYYVWVALIKSWDETWFSYPLWICAAIEIDVAVICACAPALKHILHQPLSRLSSQISAGISSLHSSVRGGTTVPRPTHSSNATNRSVRPFRKKSGDSLWDAHEEYKTLKRMEAKQQQMTATTVSCHVSPSAEHEIHELPPPPPQRPDAPKRTPTLEIIKMQSVDQEISYLTPERSHASASGSGSPPQTGRYYVAARADLGGSGTNYHAVETGQSIQNFPDPTKNKFDGLFSQPLYRN</sequence>
<evidence type="ECO:0000256" key="2">
    <source>
        <dbReference type="ARBA" id="ARBA00022692"/>
    </source>
</evidence>
<evidence type="ECO:0000313" key="9">
    <source>
        <dbReference type="EMBL" id="CAK3894328.1"/>
    </source>
</evidence>
<feature type="region of interest" description="Disordered" evidence="6">
    <location>
        <begin position="306"/>
        <end position="335"/>
    </location>
</feature>
<feature type="region of interest" description="Disordered" evidence="6">
    <location>
        <begin position="353"/>
        <end position="392"/>
    </location>
</feature>
<reference evidence="9" key="1">
    <citation type="submission" date="2023-11" db="EMBL/GenBank/DDBJ databases">
        <authorList>
            <person name="Alioto T."/>
            <person name="Alioto T."/>
            <person name="Gomez Garrido J."/>
        </authorList>
    </citation>
    <scope>NUCLEOTIDE SEQUENCE</scope>
</reference>
<evidence type="ECO:0000256" key="7">
    <source>
        <dbReference type="SAM" id="Phobius"/>
    </source>
</evidence>
<comment type="caution">
    <text evidence="9">The sequence shown here is derived from an EMBL/GenBank/DDBJ whole genome shotgun (WGS) entry which is preliminary data.</text>
</comment>